<dbReference type="InterPro" id="IPR036650">
    <property type="entry name" value="CAT_RNA-bd_dom_sf"/>
</dbReference>
<reference evidence="8" key="2">
    <citation type="submission" date="2024-03" db="EMBL/GenBank/DDBJ databases">
        <title>The Genome Sequence of Enterococcus sp. DIV0242b.</title>
        <authorList>
            <consortium name="The Broad Institute Genomics Platform"/>
            <consortium name="The Broad Institute Microbial Omics Core"/>
            <consortium name="The Broad Institute Genomic Center for Infectious Diseases"/>
            <person name="Earl A."/>
            <person name="Manson A."/>
            <person name="Gilmore M."/>
            <person name="Schwartman J."/>
            <person name="Shea T."/>
            <person name="Abouelleil A."/>
            <person name="Cao P."/>
            <person name="Chapman S."/>
            <person name="Cusick C."/>
            <person name="Young S."/>
            <person name="Neafsey D."/>
            <person name="Nusbaum C."/>
            <person name="Birren B."/>
        </authorList>
    </citation>
    <scope>NUCLEOTIDE SEQUENCE</scope>
    <source>
        <strain evidence="8">9E7_DIV0242</strain>
    </source>
</reference>
<dbReference type="EMBL" id="CP147247">
    <property type="protein sequence ID" value="WYJ90236.1"/>
    <property type="molecule type" value="Genomic_DNA"/>
</dbReference>
<keyword evidence="2" id="KW-0694">RNA-binding</keyword>
<dbReference type="InterPro" id="IPR001550">
    <property type="entry name" value="Transcrpt_antitermin_CS"/>
</dbReference>
<feature type="domain" description="PRD" evidence="7">
    <location>
        <begin position="171"/>
        <end position="280"/>
    </location>
</feature>
<dbReference type="Pfam" id="PF00874">
    <property type="entry name" value="PRD"/>
    <property type="match status" value="2"/>
</dbReference>
<dbReference type="AlphaFoldDB" id="A0AAQ3Y0J3"/>
<evidence type="ECO:0000259" key="7">
    <source>
        <dbReference type="PROSITE" id="PS51372"/>
    </source>
</evidence>
<keyword evidence="4" id="KW-0010">Activator</keyword>
<dbReference type="NCBIfam" id="NF046042">
    <property type="entry name" value="LicT"/>
    <property type="match status" value="1"/>
</dbReference>
<protein>
    <submittedName>
        <fullName evidence="8">Beta-glucoside operon transcriptional antiterminator</fullName>
    </submittedName>
</protein>
<dbReference type="PROSITE" id="PS51372">
    <property type="entry name" value="PRD_2"/>
    <property type="match status" value="2"/>
</dbReference>
<dbReference type="Proteomes" id="UP000195141">
    <property type="component" value="Chromosome"/>
</dbReference>
<accession>A0AAQ3Y0J3</accession>
<sequence>MLIHKILNNNVIITVDEHNRELIVMGKGLGFKKKPGDFISKDKVDKVYQLTSEKISLQFQELLEDLPMEYLEISDEIIEYAKKEINENLNETIYISLTDHLHTAIERVKKNVEVKNVLLWDIKRFFPDEFKVGMMAIEKVKERYGVELSEDEAGFIALHIVNAQQDGDGSGNTYEITKVMQEIMNIIKYYFKISFDESSVYFYRFTTHLKFFAYRLLSKGQYIDETDQELLEIIKKKYQNAYHCIEKIEKYLTDAYDYKISNDEKLYLTIHIARLVIKNN</sequence>
<dbReference type="RefSeq" id="WP_339102051.1">
    <property type="nucleotide sequence ID" value="NZ_CP147247.1"/>
</dbReference>
<dbReference type="Gene3D" id="1.10.1790.10">
    <property type="entry name" value="PRD domain"/>
    <property type="match status" value="2"/>
</dbReference>
<evidence type="ECO:0000256" key="6">
    <source>
        <dbReference type="ARBA" id="ARBA00038510"/>
    </source>
</evidence>
<reference evidence="8" key="1">
    <citation type="submission" date="2017-05" db="EMBL/GenBank/DDBJ databases">
        <authorList>
            <consortium name="The Broad Institute Genomics Platform"/>
            <consortium name="The Broad Institute Genomic Center for Infectious Diseases"/>
            <person name="Earl A."/>
            <person name="Manson A."/>
            <person name="Schwartman J."/>
            <person name="Gilmore M."/>
            <person name="Abouelleil A."/>
            <person name="Cao P."/>
            <person name="Chapman S."/>
            <person name="Cusick C."/>
            <person name="Shea T."/>
            <person name="Young S."/>
            <person name="Neafsey D."/>
            <person name="Nusbaum C."/>
            <person name="Birren B."/>
        </authorList>
    </citation>
    <scope>NUCLEOTIDE SEQUENCE</scope>
    <source>
        <strain evidence="8">9E7_DIV0242</strain>
    </source>
</reference>
<dbReference type="Pfam" id="PF03123">
    <property type="entry name" value="CAT_RBD"/>
    <property type="match status" value="1"/>
</dbReference>
<dbReference type="SUPFAM" id="SSF63520">
    <property type="entry name" value="PTS-regulatory domain, PRD"/>
    <property type="match status" value="2"/>
</dbReference>
<dbReference type="InterPro" id="IPR050661">
    <property type="entry name" value="BglG_antiterminators"/>
</dbReference>
<organism evidence="8 9">
    <name type="scientific">Candidatus Enterococcus clewellii</name>
    <dbReference type="NCBI Taxonomy" id="1834193"/>
    <lineage>
        <taxon>Bacteria</taxon>
        <taxon>Bacillati</taxon>
        <taxon>Bacillota</taxon>
        <taxon>Bacilli</taxon>
        <taxon>Lactobacillales</taxon>
        <taxon>Enterococcaceae</taxon>
        <taxon>Enterococcus</taxon>
    </lineage>
</organism>
<evidence type="ECO:0000256" key="1">
    <source>
        <dbReference type="ARBA" id="ARBA00022737"/>
    </source>
</evidence>
<comment type="similarity">
    <text evidence="6">Belongs to the transcriptional antiterminator BglG family.</text>
</comment>
<dbReference type="GO" id="GO:0045893">
    <property type="term" value="P:positive regulation of DNA-templated transcription"/>
    <property type="evidence" value="ECO:0007669"/>
    <property type="project" value="InterPro"/>
</dbReference>
<evidence type="ECO:0000313" key="8">
    <source>
        <dbReference type="EMBL" id="WYJ90236.1"/>
    </source>
</evidence>
<dbReference type="GO" id="GO:0003723">
    <property type="term" value="F:RNA binding"/>
    <property type="evidence" value="ECO:0007669"/>
    <property type="project" value="UniProtKB-KW"/>
</dbReference>
<dbReference type="SUPFAM" id="SSF50151">
    <property type="entry name" value="SacY-like RNA-binding domain"/>
    <property type="match status" value="1"/>
</dbReference>
<dbReference type="PANTHER" id="PTHR30185:SF15">
    <property type="entry name" value="CRYPTIC BETA-GLUCOSIDE BGL OPERON ANTITERMINATOR"/>
    <property type="match status" value="1"/>
</dbReference>
<keyword evidence="3" id="KW-0805">Transcription regulation</keyword>
<dbReference type="PROSITE" id="PS00654">
    <property type="entry name" value="PRD_1"/>
    <property type="match status" value="1"/>
</dbReference>
<evidence type="ECO:0000256" key="5">
    <source>
        <dbReference type="ARBA" id="ARBA00023163"/>
    </source>
</evidence>
<dbReference type="Gene3D" id="2.30.24.10">
    <property type="entry name" value="CAT RNA-binding domain"/>
    <property type="match status" value="1"/>
</dbReference>
<evidence type="ECO:0000256" key="4">
    <source>
        <dbReference type="ARBA" id="ARBA00023159"/>
    </source>
</evidence>
<keyword evidence="5" id="KW-0804">Transcription</keyword>
<feature type="domain" description="PRD" evidence="7">
    <location>
        <begin position="65"/>
        <end position="170"/>
    </location>
</feature>
<dbReference type="PANTHER" id="PTHR30185">
    <property type="entry name" value="CRYPTIC BETA-GLUCOSIDE BGL OPERON ANTITERMINATOR"/>
    <property type="match status" value="1"/>
</dbReference>
<keyword evidence="9" id="KW-1185">Reference proteome</keyword>
<gene>
    <name evidence="8" type="ORF">A5888_001964</name>
</gene>
<proteinExistence type="inferred from homology"/>
<dbReference type="InterPro" id="IPR011608">
    <property type="entry name" value="PRD"/>
</dbReference>
<dbReference type="SMART" id="SM01061">
    <property type="entry name" value="CAT_RBD"/>
    <property type="match status" value="1"/>
</dbReference>
<name>A0AAQ3Y0J3_9ENTE</name>
<evidence type="ECO:0000256" key="3">
    <source>
        <dbReference type="ARBA" id="ARBA00023015"/>
    </source>
</evidence>
<evidence type="ECO:0000313" key="9">
    <source>
        <dbReference type="Proteomes" id="UP000195141"/>
    </source>
</evidence>
<keyword evidence="1" id="KW-0677">Repeat</keyword>
<evidence type="ECO:0000256" key="2">
    <source>
        <dbReference type="ARBA" id="ARBA00022884"/>
    </source>
</evidence>
<dbReference type="InterPro" id="IPR004341">
    <property type="entry name" value="CAT_RNA-bd_dom"/>
</dbReference>
<dbReference type="InterPro" id="IPR036634">
    <property type="entry name" value="PRD_sf"/>
</dbReference>